<evidence type="ECO:0000256" key="1">
    <source>
        <dbReference type="SAM" id="Phobius"/>
    </source>
</evidence>
<accession>A0A5K8A272</accession>
<evidence type="ECO:0008006" key="4">
    <source>
        <dbReference type="Google" id="ProtNLM"/>
    </source>
</evidence>
<sequence>MKKKLTLLLALVLSICFYGIGYTATITYEFTGLDSSNGTLSSPYVMEVYGMTVEITATVDSASGTLHQNTENGMGVSGGNGNNRVGNGEALIFDFGSSLVTLFSTELTFHADFTEGSSFDLYADSIFVDSFTFESNSGLTIDFSSYDIQASVFEFLGTETSEDADSGFRIRELTVDYESSAVPVPGAIWLLGGGLIGIIGMRRRNYNSHEKSLRRS</sequence>
<gene>
    <name evidence="2" type="ORF">DSCO28_71120</name>
</gene>
<dbReference type="AlphaFoldDB" id="A0A5K8A272"/>
<evidence type="ECO:0000313" key="3">
    <source>
        <dbReference type="Proteomes" id="UP000425960"/>
    </source>
</evidence>
<name>A0A5K8A272_9BACT</name>
<organism evidence="2 3">
    <name type="scientific">Desulfosarcina ovata subsp. sediminis</name>
    <dbReference type="NCBI Taxonomy" id="885957"/>
    <lineage>
        <taxon>Bacteria</taxon>
        <taxon>Pseudomonadati</taxon>
        <taxon>Thermodesulfobacteriota</taxon>
        <taxon>Desulfobacteria</taxon>
        <taxon>Desulfobacterales</taxon>
        <taxon>Desulfosarcinaceae</taxon>
        <taxon>Desulfosarcina</taxon>
    </lineage>
</organism>
<dbReference type="Proteomes" id="UP000425960">
    <property type="component" value="Chromosome"/>
</dbReference>
<dbReference type="InterPro" id="IPR013424">
    <property type="entry name" value="Ice-binding_C"/>
</dbReference>
<feature type="transmembrane region" description="Helical" evidence="1">
    <location>
        <begin position="181"/>
        <end position="201"/>
    </location>
</feature>
<keyword evidence="1" id="KW-1133">Transmembrane helix</keyword>
<keyword evidence="1" id="KW-0472">Membrane</keyword>
<reference evidence="2 3" key="1">
    <citation type="submission" date="2019-11" db="EMBL/GenBank/DDBJ databases">
        <title>Comparative genomics of hydrocarbon-degrading Desulfosarcina strains.</title>
        <authorList>
            <person name="Watanabe M."/>
            <person name="Kojima H."/>
            <person name="Fukui M."/>
        </authorList>
    </citation>
    <scope>NUCLEOTIDE SEQUENCE [LARGE SCALE GENOMIC DNA]</scope>
    <source>
        <strain evidence="2 3">28bB2T</strain>
    </source>
</reference>
<dbReference type="EMBL" id="AP021876">
    <property type="protein sequence ID" value="BBO86546.1"/>
    <property type="molecule type" value="Genomic_DNA"/>
</dbReference>
<protein>
    <recommendedName>
        <fullName evidence="4">PEP-CTERM protein-sorting domain-containing protein</fullName>
    </recommendedName>
</protein>
<dbReference type="KEGG" id="dov:DSCO28_71120"/>
<keyword evidence="1" id="KW-0812">Transmembrane</keyword>
<evidence type="ECO:0000313" key="2">
    <source>
        <dbReference type="EMBL" id="BBO86546.1"/>
    </source>
</evidence>
<proteinExistence type="predicted"/>
<dbReference type="NCBIfam" id="TIGR02595">
    <property type="entry name" value="PEP_CTERM"/>
    <property type="match status" value="1"/>
</dbReference>
<dbReference type="RefSeq" id="WP_173180118.1">
    <property type="nucleotide sequence ID" value="NZ_AP021876.1"/>
</dbReference>